<reference evidence="1 2" key="1">
    <citation type="submission" date="2015-04" db="EMBL/GenBank/DDBJ databases">
        <title>The draft genome sequence of Roseovarius sp.R12b.</title>
        <authorList>
            <person name="Li G."/>
            <person name="Lai Q."/>
            <person name="Shao Z."/>
            <person name="Yan P."/>
        </authorList>
    </citation>
    <scope>NUCLEOTIDE SEQUENCE [LARGE SCALE GENOMIC DNA]</scope>
    <source>
        <strain evidence="1 2">R12B</strain>
    </source>
</reference>
<protein>
    <submittedName>
        <fullName evidence="1">Uncharacterized protein</fullName>
    </submittedName>
</protein>
<name>A0A0T5NZX7_9RHOB</name>
<evidence type="ECO:0000313" key="1">
    <source>
        <dbReference type="EMBL" id="KRS14427.1"/>
    </source>
</evidence>
<keyword evidence="2" id="KW-1185">Reference proteome</keyword>
<comment type="caution">
    <text evidence="1">The sequence shown here is derived from an EMBL/GenBank/DDBJ whole genome shotgun (WGS) entry which is preliminary data.</text>
</comment>
<accession>A0A0T5NZX7</accession>
<dbReference type="PATRIC" id="fig|1641875.4.peg.1386"/>
<dbReference type="Proteomes" id="UP000051295">
    <property type="component" value="Unassembled WGS sequence"/>
</dbReference>
<gene>
    <name evidence="1" type="ORF">XM53_01495</name>
</gene>
<dbReference type="STRING" id="1641875.XM53_01495"/>
<dbReference type="EMBL" id="LAXJ01000002">
    <property type="protein sequence ID" value="KRS14427.1"/>
    <property type="molecule type" value="Genomic_DNA"/>
</dbReference>
<organism evidence="1 2">
    <name type="scientific">Roseovarius atlanticus</name>
    <dbReference type="NCBI Taxonomy" id="1641875"/>
    <lineage>
        <taxon>Bacteria</taxon>
        <taxon>Pseudomonadati</taxon>
        <taxon>Pseudomonadota</taxon>
        <taxon>Alphaproteobacteria</taxon>
        <taxon>Rhodobacterales</taxon>
        <taxon>Roseobacteraceae</taxon>
        <taxon>Roseovarius</taxon>
    </lineage>
</organism>
<proteinExistence type="predicted"/>
<evidence type="ECO:0000313" key="2">
    <source>
        <dbReference type="Proteomes" id="UP000051295"/>
    </source>
</evidence>
<sequence length="112" mass="12908">MGDTMQDVQEDYGESTVEFADFTFDRQKAVCYGLQNNAGGTTTIINFASQRLADRFRTAYLNELNIRIIQNEAQLICFADYDTVMRKSQDDPRVQSLHYNRDYMMGALGHMM</sequence>
<dbReference type="AlphaFoldDB" id="A0A0T5NZX7"/>